<dbReference type="SUPFAM" id="SSF52821">
    <property type="entry name" value="Rhodanese/Cell cycle control phosphatase"/>
    <property type="match status" value="1"/>
</dbReference>
<dbReference type="PROSITE" id="PS50206">
    <property type="entry name" value="RHODANESE_3"/>
    <property type="match status" value="1"/>
</dbReference>
<dbReference type="InterPro" id="IPR050229">
    <property type="entry name" value="GlpE_sulfurtransferase"/>
</dbReference>
<dbReference type="EMBL" id="CP070969">
    <property type="protein sequence ID" value="QSF47781.1"/>
    <property type="molecule type" value="Genomic_DNA"/>
</dbReference>
<dbReference type="InterPro" id="IPR036873">
    <property type="entry name" value="Rhodanese-like_dom_sf"/>
</dbReference>
<evidence type="ECO:0000256" key="1">
    <source>
        <dbReference type="SAM" id="Phobius"/>
    </source>
</evidence>
<proteinExistence type="predicted"/>
<evidence type="ECO:0000313" key="4">
    <source>
        <dbReference type="Proteomes" id="UP000663452"/>
    </source>
</evidence>
<dbReference type="Proteomes" id="UP000663452">
    <property type="component" value="Chromosome"/>
</dbReference>
<accession>A0ABX7LIE1</accession>
<dbReference type="InterPro" id="IPR001763">
    <property type="entry name" value="Rhodanese-like_dom"/>
</dbReference>
<dbReference type="SMART" id="SM00450">
    <property type="entry name" value="RHOD"/>
    <property type="match status" value="1"/>
</dbReference>
<keyword evidence="1" id="KW-0812">Transmembrane</keyword>
<dbReference type="PANTHER" id="PTHR43031:SF18">
    <property type="entry name" value="RHODANESE-RELATED SULFURTRANSFERASES"/>
    <property type="match status" value="1"/>
</dbReference>
<name>A0ABX7LIE1_9BACL</name>
<gene>
    <name evidence="3" type="ORF">JRJ22_14180</name>
</gene>
<dbReference type="CDD" id="cd00158">
    <property type="entry name" value="RHOD"/>
    <property type="match status" value="1"/>
</dbReference>
<reference evidence="3 4" key="1">
    <citation type="submission" date="2021-02" db="EMBL/GenBank/DDBJ databases">
        <title>Paenibacillus tianjinensis sp. nov.</title>
        <authorList>
            <person name="Liu H."/>
        </authorList>
    </citation>
    <scope>NUCLEOTIDE SEQUENCE [LARGE SCALE GENOMIC DNA]</scope>
    <source>
        <strain evidence="3 4">TB2019</strain>
    </source>
</reference>
<organism evidence="3 4">
    <name type="scientific">Paenibacillus tianjinensis</name>
    <dbReference type="NCBI Taxonomy" id="2810347"/>
    <lineage>
        <taxon>Bacteria</taxon>
        <taxon>Bacillati</taxon>
        <taxon>Bacillota</taxon>
        <taxon>Bacilli</taxon>
        <taxon>Bacillales</taxon>
        <taxon>Paenibacillaceae</taxon>
        <taxon>Paenibacillus</taxon>
    </lineage>
</organism>
<dbReference type="Gene3D" id="3.40.250.10">
    <property type="entry name" value="Rhodanese-like domain"/>
    <property type="match status" value="1"/>
</dbReference>
<dbReference type="Pfam" id="PF00581">
    <property type="entry name" value="Rhodanese"/>
    <property type="match status" value="1"/>
</dbReference>
<dbReference type="PANTHER" id="PTHR43031">
    <property type="entry name" value="FAD-DEPENDENT OXIDOREDUCTASE"/>
    <property type="match status" value="1"/>
</dbReference>
<keyword evidence="1" id="KW-1133">Transmembrane helix</keyword>
<protein>
    <submittedName>
        <fullName evidence="3">Rhodanese-like domain-containing protein</fullName>
    </submittedName>
</protein>
<keyword evidence="4" id="KW-1185">Reference proteome</keyword>
<keyword evidence="1" id="KW-0472">Membrane</keyword>
<feature type="domain" description="Rhodanese" evidence="2">
    <location>
        <begin position="62"/>
        <end position="150"/>
    </location>
</feature>
<sequence>MFCLHKHAFKKHPQKEEGIVNTGSIINIAVIILLLWFVYSRVRPAKGLKALGTNDFQNVLESTEKRMLIDVREPGEYKTGYISGAKNIPLSQLSGRLGEIPKEKDVFLYCRSGIRSKNAARILLKNGYTGLVHLQGGILTTIDTCSCPLRIYVLVLRQQNFIQIQGWISSYIHMYKIRVL</sequence>
<evidence type="ECO:0000259" key="2">
    <source>
        <dbReference type="PROSITE" id="PS50206"/>
    </source>
</evidence>
<evidence type="ECO:0000313" key="3">
    <source>
        <dbReference type="EMBL" id="QSF47781.1"/>
    </source>
</evidence>
<feature type="transmembrane region" description="Helical" evidence="1">
    <location>
        <begin position="19"/>
        <end position="39"/>
    </location>
</feature>